<gene>
    <name evidence="1" type="ORF">ACIBP5_16550</name>
</gene>
<dbReference type="RefSeq" id="WP_245898909.1">
    <property type="nucleotide sequence ID" value="NZ_JBITMB010000003.1"/>
</dbReference>
<protein>
    <submittedName>
        <fullName evidence="1">Uncharacterized protein</fullName>
    </submittedName>
</protein>
<name>A0ABW8A501_9ACTN</name>
<reference evidence="1 2" key="1">
    <citation type="submission" date="2024-10" db="EMBL/GenBank/DDBJ databases">
        <title>The Natural Products Discovery Center: Release of the First 8490 Sequenced Strains for Exploring Actinobacteria Biosynthetic Diversity.</title>
        <authorList>
            <person name="Kalkreuter E."/>
            <person name="Kautsar S.A."/>
            <person name="Yang D."/>
            <person name="Bader C.D."/>
            <person name="Teijaro C.N."/>
            <person name="Fluegel L."/>
            <person name="Davis C.M."/>
            <person name="Simpson J.R."/>
            <person name="Lauterbach L."/>
            <person name="Steele A.D."/>
            <person name="Gui C."/>
            <person name="Meng S."/>
            <person name="Li G."/>
            <person name="Viehrig K."/>
            <person name="Ye F."/>
            <person name="Su P."/>
            <person name="Kiefer A.F."/>
            <person name="Nichols A."/>
            <person name="Cepeda A.J."/>
            <person name="Yan W."/>
            <person name="Fan B."/>
            <person name="Jiang Y."/>
            <person name="Adhikari A."/>
            <person name="Zheng C.-J."/>
            <person name="Schuster L."/>
            <person name="Cowan T.M."/>
            <person name="Smanski M.J."/>
            <person name="Chevrette M.G."/>
            <person name="De Carvalho L.P.S."/>
            <person name="Shen B."/>
        </authorList>
    </citation>
    <scope>NUCLEOTIDE SEQUENCE [LARGE SCALE GENOMIC DNA]</scope>
    <source>
        <strain evidence="1 2">NPDC049503</strain>
    </source>
</reference>
<dbReference type="Proteomes" id="UP001612928">
    <property type="component" value="Unassembled WGS sequence"/>
</dbReference>
<accession>A0ABW8A501</accession>
<evidence type="ECO:0000313" key="1">
    <source>
        <dbReference type="EMBL" id="MFI7441567.1"/>
    </source>
</evidence>
<keyword evidence="2" id="KW-1185">Reference proteome</keyword>
<proteinExistence type="predicted"/>
<comment type="caution">
    <text evidence="1">The sequence shown here is derived from an EMBL/GenBank/DDBJ whole genome shotgun (WGS) entry which is preliminary data.</text>
</comment>
<evidence type="ECO:0000313" key="2">
    <source>
        <dbReference type="Proteomes" id="UP001612928"/>
    </source>
</evidence>
<organism evidence="1 2">
    <name type="scientific">Nonomuraea indica</name>
    <dbReference type="NCBI Taxonomy" id="1581193"/>
    <lineage>
        <taxon>Bacteria</taxon>
        <taxon>Bacillati</taxon>
        <taxon>Actinomycetota</taxon>
        <taxon>Actinomycetes</taxon>
        <taxon>Streptosporangiales</taxon>
        <taxon>Streptosporangiaceae</taxon>
        <taxon>Nonomuraea</taxon>
    </lineage>
</organism>
<sequence>MSVELMVWDEPVPITRDQARATYLAVRKSRPVTDAVPEVAKELPGLVTVFPGHVLVSMDLEAMDEISGQVFAVARAHGMVCYDPQRDLVHNVGPLGIYQGMQLHTGDGMIVHDPDLGLVHDVLGTLSAQNPFAALVAFGRHFLQVSPLDGGHLGGDHTEGYEVEYKEGTMVRAVLTDLADVRRAFHEYATGDRAFLSRHAWS</sequence>
<dbReference type="EMBL" id="JBITMB010000003">
    <property type="protein sequence ID" value="MFI7441567.1"/>
    <property type="molecule type" value="Genomic_DNA"/>
</dbReference>